<dbReference type="RefSeq" id="WP_154229855.1">
    <property type="nucleotide sequence ID" value="NZ_CP045309.1"/>
</dbReference>
<feature type="compositionally biased region" description="Low complexity" evidence="1">
    <location>
        <begin position="34"/>
        <end position="51"/>
    </location>
</feature>
<evidence type="ECO:0000313" key="5">
    <source>
        <dbReference type="Proteomes" id="UP000402241"/>
    </source>
</evidence>
<evidence type="ECO:0000256" key="1">
    <source>
        <dbReference type="SAM" id="MobiDB-lite"/>
    </source>
</evidence>
<feature type="region of interest" description="Disordered" evidence="1">
    <location>
        <begin position="34"/>
        <end position="66"/>
    </location>
</feature>
<dbReference type="Proteomes" id="UP000477779">
    <property type="component" value="Unassembled WGS sequence"/>
</dbReference>
<evidence type="ECO:0000313" key="3">
    <source>
        <dbReference type="EMBL" id="NES26559.1"/>
    </source>
</evidence>
<dbReference type="EMBL" id="JAAHBZ010000001">
    <property type="protein sequence ID" value="NES26559.1"/>
    <property type="molecule type" value="Genomic_DNA"/>
</dbReference>
<evidence type="ECO:0000313" key="6">
    <source>
        <dbReference type="Proteomes" id="UP000477779"/>
    </source>
</evidence>
<feature type="signal peptide" evidence="2">
    <location>
        <begin position="1"/>
        <end position="28"/>
    </location>
</feature>
<organism evidence="3 6">
    <name type="scientific">Micromonospora terminaliae</name>
    <dbReference type="NCBI Taxonomy" id="1914461"/>
    <lineage>
        <taxon>Bacteria</taxon>
        <taxon>Bacillati</taxon>
        <taxon>Actinomycetota</taxon>
        <taxon>Actinomycetes</taxon>
        <taxon>Micromonosporales</taxon>
        <taxon>Micromonosporaceae</taxon>
        <taxon>Micromonospora</taxon>
    </lineage>
</organism>
<dbReference type="Proteomes" id="UP000402241">
    <property type="component" value="Chromosome"/>
</dbReference>
<dbReference type="PROSITE" id="PS51257">
    <property type="entry name" value="PROKAR_LIPOPROTEIN"/>
    <property type="match status" value="1"/>
</dbReference>
<dbReference type="AlphaFoldDB" id="A0AAJ2ZBX6"/>
<gene>
    <name evidence="3" type="ORF">G3561_03190</name>
    <name evidence="4" type="ORF">GCE86_29115</name>
</gene>
<reference evidence="3 6" key="2">
    <citation type="submission" date="2020-02" db="EMBL/GenBank/DDBJ databases">
        <title>WGS of Micromonospora spp. isolated from hot spring.</title>
        <authorList>
            <person name="Thawai C."/>
        </authorList>
    </citation>
    <scope>NUCLEOTIDE SEQUENCE [LARGE SCALE GENOMIC DNA]</scope>
    <source>
        <strain evidence="3 6">TMS7</strain>
    </source>
</reference>
<sequence>MATIRRTRTARTVAATAAALATAALLSAAGCTTTEPAAEPSAPASTSQPPQRKLSTPDTLLGMPKSMSRELTGGARSQLDQLKREVGAPTSAVGWAYGGETPDADVVYVSGASGTVTDPSGALGRALKVYRITGTEPVDAGPLGGEARCGQGRAEDGSYLTVCGWADAETLGVVGFVSTRPQADRSADFHAVRSALTQPVA</sequence>
<reference evidence="4 5" key="1">
    <citation type="submission" date="2019-10" db="EMBL/GenBank/DDBJ databases">
        <title>Genome Sequence of Micromonospora terminaliae DSM 101760.</title>
        <authorList>
            <person name="Guo L."/>
        </authorList>
    </citation>
    <scope>NUCLEOTIDE SEQUENCE [LARGE SCALE GENOMIC DNA]</scope>
    <source>
        <strain evidence="4 5">DSM 101760</strain>
    </source>
</reference>
<name>A0AAJ2ZBX6_9ACTN</name>
<keyword evidence="5" id="KW-1185">Reference proteome</keyword>
<dbReference type="EMBL" id="CP045309">
    <property type="protein sequence ID" value="QGL50727.1"/>
    <property type="molecule type" value="Genomic_DNA"/>
</dbReference>
<accession>A0AAJ2ZBX6</accession>
<feature type="chain" id="PRO_5042538387" evidence="2">
    <location>
        <begin position="29"/>
        <end position="201"/>
    </location>
</feature>
<proteinExistence type="predicted"/>
<keyword evidence="2" id="KW-0732">Signal</keyword>
<protein>
    <submittedName>
        <fullName evidence="3">Uncharacterized protein</fullName>
    </submittedName>
</protein>
<evidence type="ECO:0000313" key="4">
    <source>
        <dbReference type="EMBL" id="QGL50727.1"/>
    </source>
</evidence>
<evidence type="ECO:0000256" key="2">
    <source>
        <dbReference type="SAM" id="SignalP"/>
    </source>
</evidence>